<organism evidence="1 2">
    <name type="scientific">Rotaria magnacalcarata</name>
    <dbReference type="NCBI Taxonomy" id="392030"/>
    <lineage>
        <taxon>Eukaryota</taxon>
        <taxon>Metazoa</taxon>
        <taxon>Spiralia</taxon>
        <taxon>Gnathifera</taxon>
        <taxon>Rotifera</taxon>
        <taxon>Eurotatoria</taxon>
        <taxon>Bdelloidea</taxon>
        <taxon>Philodinida</taxon>
        <taxon>Philodinidae</taxon>
        <taxon>Rotaria</taxon>
    </lineage>
</organism>
<dbReference type="Proteomes" id="UP000663842">
    <property type="component" value="Unassembled WGS sequence"/>
</dbReference>
<dbReference type="AlphaFoldDB" id="A0A820B6U5"/>
<gene>
    <name evidence="1" type="ORF">UXM345_LOCUS27822</name>
</gene>
<dbReference type="InterPro" id="IPR008972">
    <property type="entry name" value="Cupredoxin"/>
</dbReference>
<dbReference type="Gene3D" id="2.60.40.420">
    <property type="entry name" value="Cupredoxins - blue copper proteins"/>
    <property type="match status" value="1"/>
</dbReference>
<dbReference type="EMBL" id="CAJOBF010006143">
    <property type="protein sequence ID" value="CAF4197718.1"/>
    <property type="molecule type" value="Genomic_DNA"/>
</dbReference>
<evidence type="ECO:0000313" key="1">
    <source>
        <dbReference type="EMBL" id="CAF4197718.1"/>
    </source>
</evidence>
<comment type="caution">
    <text evidence="1">The sequence shown here is derived from an EMBL/GenBank/DDBJ whole genome shotgun (WGS) entry which is preliminary data.</text>
</comment>
<name>A0A820B6U5_9BILA</name>
<proteinExistence type="predicted"/>
<protein>
    <submittedName>
        <fullName evidence="1">Uncharacterized protein</fullName>
    </submittedName>
</protein>
<sequence length="150" mass="16820">MTPAPVHLDQGMYGCVLVEPEGSLQPPAQREYCIVQAELYTSERIDKKCGSFGFHPRVMCTAKIAWDMVFCTLIDEPYQGLTMKEMCRVLIQHANRIGMEVVSSLNVAEQTKYMEELRALHERQAKEAEEAQQAKLLRGATATADKGGKK</sequence>
<accession>A0A820B6U5</accession>
<reference evidence="1" key="1">
    <citation type="submission" date="2021-02" db="EMBL/GenBank/DDBJ databases">
        <authorList>
            <person name="Nowell W R."/>
        </authorList>
    </citation>
    <scope>NUCLEOTIDE SEQUENCE</scope>
</reference>
<evidence type="ECO:0000313" key="2">
    <source>
        <dbReference type="Proteomes" id="UP000663842"/>
    </source>
</evidence>